<gene>
    <name evidence="1" type="ORF">WN944_001513</name>
</gene>
<reference evidence="1 2" key="1">
    <citation type="submission" date="2024-05" db="EMBL/GenBank/DDBJ databases">
        <title>Haplotype-resolved chromosome-level genome assembly of Huyou (Citrus changshanensis).</title>
        <authorList>
            <person name="Miao C."/>
            <person name="Chen W."/>
            <person name="Wu Y."/>
            <person name="Wang L."/>
            <person name="Zhao S."/>
            <person name="Grierson D."/>
            <person name="Xu C."/>
            <person name="Chen K."/>
        </authorList>
    </citation>
    <scope>NUCLEOTIDE SEQUENCE [LARGE SCALE GENOMIC DNA]</scope>
    <source>
        <strain evidence="1">01-14</strain>
        <tissue evidence="1">Leaf</tissue>
    </source>
</reference>
<keyword evidence="2" id="KW-1185">Reference proteome</keyword>
<organism evidence="1 2">
    <name type="scientific">Citrus x changshan-huyou</name>
    <dbReference type="NCBI Taxonomy" id="2935761"/>
    <lineage>
        <taxon>Eukaryota</taxon>
        <taxon>Viridiplantae</taxon>
        <taxon>Streptophyta</taxon>
        <taxon>Embryophyta</taxon>
        <taxon>Tracheophyta</taxon>
        <taxon>Spermatophyta</taxon>
        <taxon>Magnoliopsida</taxon>
        <taxon>eudicotyledons</taxon>
        <taxon>Gunneridae</taxon>
        <taxon>Pentapetalae</taxon>
        <taxon>rosids</taxon>
        <taxon>malvids</taxon>
        <taxon>Sapindales</taxon>
        <taxon>Rutaceae</taxon>
        <taxon>Aurantioideae</taxon>
        <taxon>Citrus</taxon>
    </lineage>
</organism>
<protein>
    <submittedName>
        <fullName evidence="1">Uncharacterized protein</fullName>
    </submittedName>
</protein>
<name>A0AAP0MHA7_9ROSI</name>
<evidence type="ECO:0000313" key="2">
    <source>
        <dbReference type="Proteomes" id="UP001428341"/>
    </source>
</evidence>
<dbReference type="EMBL" id="JBCGBO010000004">
    <property type="protein sequence ID" value="KAK9209149.1"/>
    <property type="molecule type" value="Genomic_DNA"/>
</dbReference>
<sequence>MEALLEQKQEELKAQSTLAQLLLYKFEHLNKHHHLSSLQSPRSPC</sequence>
<comment type="caution">
    <text evidence="1">The sequence shown here is derived from an EMBL/GenBank/DDBJ whole genome shotgun (WGS) entry which is preliminary data.</text>
</comment>
<accession>A0AAP0MHA7</accession>
<dbReference type="Proteomes" id="UP001428341">
    <property type="component" value="Unassembled WGS sequence"/>
</dbReference>
<proteinExistence type="predicted"/>
<dbReference type="AlphaFoldDB" id="A0AAP0MHA7"/>
<evidence type="ECO:0000313" key="1">
    <source>
        <dbReference type="EMBL" id="KAK9209149.1"/>
    </source>
</evidence>